<evidence type="ECO:0000259" key="2">
    <source>
        <dbReference type="SMART" id="SM00563"/>
    </source>
</evidence>
<proteinExistence type="predicted"/>
<dbReference type="RefSeq" id="WP_315648479.1">
    <property type="nucleotide sequence ID" value="NZ_JAVXZY010000001.1"/>
</dbReference>
<keyword evidence="4" id="KW-1185">Reference proteome</keyword>
<dbReference type="PANTHER" id="PTHR10983">
    <property type="entry name" value="1-ACYLGLYCEROL-3-PHOSPHATE ACYLTRANSFERASE-RELATED"/>
    <property type="match status" value="1"/>
</dbReference>
<sequence length="293" mass="32817">MISRLLPAPILGALTGLLLALNTVVGVALMIVPALLKLLLPIPGVRRLCDQLLNGIAAGWVAVNNGWIATLNPQHWDVQGVDGLHERGWYLVSPNHQTWVDILVLQRVFHGRIPFLKFFLKSELMWVPVIGLAWWALDFPFMKRGRSAGSQAADLETTRKSCEKFKTIPTTVINFVEGTRYTAGKHEEQKSPYQHLLKPKVGALSMALATMGEQFEALLDVTLVYPEGTPTFWDLLCGRCGQVIVRVQQREIPADLVGGNPMEDKRLRAGISMWIKKQWSEKDELIKQLLVKP</sequence>
<evidence type="ECO:0000313" key="4">
    <source>
        <dbReference type="Proteomes" id="UP001246372"/>
    </source>
</evidence>
<keyword evidence="1" id="KW-0472">Membrane</keyword>
<dbReference type="EC" id="2.3.-.-" evidence="3"/>
<reference evidence="3" key="1">
    <citation type="submission" date="2023-09" db="EMBL/GenBank/DDBJ databases">
        <title>Paucibacter sp. APW11 Genome sequencing and assembly.</title>
        <authorList>
            <person name="Kim I."/>
        </authorList>
    </citation>
    <scope>NUCLEOTIDE SEQUENCE</scope>
    <source>
        <strain evidence="3">APW11</strain>
    </source>
</reference>
<gene>
    <name evidence="3" type="ORF">RQP53_02625</name>
</gene>
<dbReference type="Proteomes" id="UP001246372">
    <property type="component" value="Unassembled WGS sequence"/>
</dbReference>
<evidence type="ECO:0000313" key="3">
    <source>
        <dbReference type="EMBL" id="MDT8998165.1"/>
    </source>
</evidence>
<dbReference type="InterPro" id="IPR002123">
    <property type="entry name" value="Plipid/glycerol_acylTrfase"/>
</dbReference>
<name>A0ABU3P6H4_9BURK</name>
<dbReference type="NCBIfam" id="NF010621">
    <property type="entry name" value="PRK14014.1"/>
    <property type="match status" value="1"/>
</dbReference>
<keyword evidence="3" id="KW-0808">Transferase</keyword>
<keyword evidence="1" id="KW-0812">Transmembrane</keyword>
<dbReference type="EMBL" id="JAVXZY010000001">
    <property type="protein sequence ID" value="MDT8998165.1"/>
    <property type="molecule type" value="Genomic_DNA"/>
</dbReference>
<keyword evidence="3" id="KW-0012">Acyltransferase</keyword>
<organism evidence="3 4">
    <name type="scientific">Roseateles aquae</name>
    <dbReference type="NCBI Taxonomy" id="3077235"/>
    <lineage>
        <taxon>Bacteria</taxon>
        <taxon>Pseudomonadati</taxon>
        <taxon>Pseudomonadota</taxon>
        <taxon>Betaproteobacteria</taxon>
        <taxon>Burkholderiales</taxon>
        <taxon>Sphaerotilaceae</taxon>
        <taxon>Roseateles</taxon>
    </lineage>
</organism>
<dbReference type="PANTHER" id="PTHR10983:SF16">
    <property type="entry name" value="LYSOCARDIOLIPIN ACYLTRANSFERASE 1"/>
    <property type="match status" value="1"/>
</dbReference>
<dbReference type="SUPFAM" id="SSF69593">
    <property type="entry name" value="Glycerol-3-phosphate (1)-acyltransferase"/>
    <property type="match status" value="1"/>
</dbReference>
<comment type="caution">
    <text evidence="3">The sequence shown here is derived from an EMBL/GenBank/DDBJ whole genome shotgun (WGS) entry which is preliminary data.</text>
</comment>
<dbReference type="SMART" id="SM00563">
    <property type="entry name" value="PlsC"/>
    <property type="match status" value="1"/>
</dbReference>
<feature type="domain" description="Phospholipid/glycerol acyltransferase" evidence="2">
    <location>
        <begin position="90"/>
        <end position="226"/>
    </location>
</feature>
<evidence type="ECO:0000256" key="1">
    <source>
        <dbReference type="SAM" id="Phobius"/>
    </source>
</evidence>
<accession>A0ABU3P6H4</accession>
<protein>
    <submittedName>
        <fullName evidence="3">Acyltransferase</fullName>
        <ecNumber evidence="3">2.3.-.-</ecNumber>
    </submittedName>
</protein>
<dbReference type="GO" id="GO:0016746">
    <property type="term" value="F:acyltransferase activity"/>
    <property type="evidence" value="ECO:0007669"/>
    <property type="project" value="UniProtKB-KW"/>
</dbReference>
<dbReference type="Pfam" id="PF01553">
    <property type="entry name" value="Acyltransferase"/>
    <property type="match status" value="1"/>
</dbReference>
<keyword evidence="1" id="KW-1133">Transmembrane helix</keyword>
<dbReference type="CDD" id="cd07990">
    <property type="entry name" value="LPLAT_LCLAT1-like"/>
    <property type="match status" value="1"/>
</dbReference>
<feature type="transmembrane region" description="Helical" evidence="1">
    <location>
        <begin position="124"/>
        <end position="141"/>
    </location>
</feature>